<dbReference type="EMBL" id="OU963902">
    <property type="protein sequence ID" value="CAH0407730.1"/>
    <property type="molecule type" value="Genomic_DNA"/>
</dbReference>
<organism evidence="3 4">
    <name type="scientific">Chilo suppressalis</name>
    <name type="common">Asiatic rice borer moth</name>
    <dbReference type="NCBI Taxonomy" id="168631"/>
    <lineage>
        <taxon>Eukaryota</taxon>
        <taxon>Metazoa</taxon>
        <taxon>Ecdysozoa</taxon>
        <taxon>Arthropoda</taxon>
        <taxon>Hexapoda</taxon>
        <taxon>Insecta</taxon>
        <taxon>Pterygota</taxon>
        <taxon>Neoptera</taxon>
        <taxon>Endopterygota</taxon>
        <taxon>Lepidoptera</taxon>
        <taxon>Glossata</taxon>
        <taxon>Ditrysia</taxon>
        <taxon>Pyraloidea</taxon>
        <taxon>Crambidae</taxon>
        <taxon>Crambinae</taxon>
        <taxon>Chilo</taxon>
    </lineage>
</organism>
<dbReference type="InterPro" id="IPR005818">
    <property type="entry name" value="Histone_H1/H5_H15"/>
</dbReference>
<dbReference type="Gene3D" id="1.10.10.10">
    <property type="entry name" value="Winged helix-like DNA-binding domain superfamily/Winged helix DNA-binding domain"/>
    <property type="match status" value="1"/>
</dbReference>
<feature type="region of interest" description="Disordered" evidence="1">
    <location>
        <begin position="203"/>
        <end position="238"/>
    </location>
</feature>
<dbReference type="PROSITE" id="PS51504">
    <property type="entry name" value="H15"/>
    <property type="match status" value="1"/>
</dbReference>
<evidence type="ECO:0000313" key="3">
    <source>
        <dbReference type="EMBL" id="CAH0407730.1"/>
    </source>
</evidence>
<dbReference type="Pfam" id="PF00538">
    <property type="entry name" value="Linker_histone"/>
    <property type="match status" value="1"/>
</dbReference>
<dbReference type="InterPro" id="IPR036388">
    <property type="entry name" value="WH-like_DNA-bd_sf"/>
</dbReference>
<dbReference type="SUPFAM" id="SSF46785">
    <property type="entry name" value="Winged helix' DNA-binding domain"/>
    <property type="match status" value="1"/>
</dbReference>
<accession>A0ABN8BG08</accession>
<protein>
    <recommendedName>
        <fullName evidence="2">H15 domain-containing protein</fullName>
    </recommendedName>
</protein>
<dbReference type="SMART" id="SM00526">
    <property type="entry name" value="H15"/>
    <property type="match status" value="1"/>
</dbReference>
<evidence type="ECO:0000256" key="1">
    <source>
        <dbReference type="SAM" id="MobiDB-lite"/>
    </source>
</evidence>
<name>A0ABN8BG08_CHISP</name>
<reference evidence="3" key="1">
    <citation type="submission" date="2021-12" db="EMBL/GenBank/DDBJ databases">
        <authorList>
            <person name="King R."/>
        </authorList>
    </citation>
    <scope>NUCLEOTIDE SEQUENCE</scope>
</reference>
<evidence type="ECO:0000313" key="4">
    <source>
        <dbReference type="Proteomes" id="UP001153292"/>
    </source>
</evidence>
<dbReference type="InterPro" id="IPR036390">
    <property type="entry name" value="WH_DNA-bd_sf"/>
</dbReference>
<dbReference type="Proteomes" id="UP001153292">
    <property type="component" value="Chromosome 9"/>
</dbReference>
<sequence length="238" mass="26000">MVCPAFLETDHTKMTKASASTLNTGEIVLSAIKKLMRNTGWTARTIIKFIKMEYKVADPKLNRKVSRALKRGVKLGLLQMERGRYRLNELSRLVRPVSAREIRMRQRRAQRLAEIEANSAAVAELAAEQAAANASAAANRAASNVTAAAKRAVSSDAATRATAKAGLRAEIAVLEASRRCLIAPQILEEIKSPHDFVAQIINSPPIEPPQFHTSQDNLGPESDSPVEVMTGYSKRNSI</sequence>
<feature type="domain" description="H15" evidence="2">
    <location>
        <begin position="20"/>
        <end position="89"/>
    </location>
</feature>
<gene>
    <name evidence="3" type="ORF">CHILSU_LOCUS11133</name>
</gene>
<proteinExistence type="predicted"/>
<keyword evidence="4" id="KW-1185">Reference proteome</keyword>
<evidence type="ECO:0000259" key="2">
    <source>
        <dbReference type="PROSITE" id="PS51504"/>
    </source>
</evidence>